<proteinExistence type="inferred from homology"/>
<feature type="region of interest" description="Disordered" evidence="7">
    <location>
        <begin position="1"/>
        <end position="83"/>
    </location>
</feature>
<keyword evidence="1 6" id="KW-0547">Nucleotide-binding</keyword>
<comment type="similarity">
    <text evidence="6">Belongs to the DEAD box helicase family.</text>
</comment>
<dbReference type="GO" id="GO:0003676">
    <property type="term" value="F:nucleic acid binding"/>
    <property type="evidence" value="ECO:0007669"/>
    <property type="project" value="InterPro"/>
</dbReference>
<dbReference type="InterPro" id="IPR014001">
    <property type="entry name" value="Helicase_ATP-bd"/>
</dbReference>
<dbReference type="SMART" id="SM00487">
    <property type="entry name" value="DEXDc"/>
    <property type="match status" value="1"/>
</dbReference>
<dbReference type="InterPro" id="IPR050079">
    <property type="entry name" value="DEAD_box_RNA_helicase"/>
</dbReference>
<dbReference type="AlphaFoldDB" id="A0A2C6KI46"/>
<name>A0A2C6KI46_9APIC</name>
<dbReference type="PANTHER" id="PTHR47959:SF8">
    <property type="entry name" value="RNA HELICASE"/>
    <property type="match status" value="1"/>
</dbReference>
<comment type="caution">
    <text evidence="10">The sequence shown here is derived from an EMBL/GenBank/DDBJ whole genome shotgun (WGS) entry which is preliminary data.</text>
</comment>
<evidence type="ECO:0000256" key="7">
    <source>
        <dbReference type="SAM" id="MobiDB-lite"/>
    </source>
</evidence>
<dbReference type="GO" id="GO:0005829">
    <property type="term" value="C:cytosol"/>
    <property type="evidence" value="ECO:0007669"/>
    <property type="project" value="TreeGrafter"/>
</dbReference>
<accession>A0A2C6KI46</accession>
<evidence type="ECO:0000259" key="8">
    <source>
        <dbReference type="PROSITE" id="PS51192"/>
    </source>
</evidence>
<dbReference type="InterPro" id="IPR014014">
    <property type="entry name" value="RNA_helicase_DEAD_Q_motif"/>
</dbReference>
<evidence type="ECO:0000256" key="2">
    <source>
        <dbReference type="ARBA" id="ARBA00022801"/>
    </source>
</evidence>
<feature type="domain" description="Helicase ATP-binding" evidence="8">
    <location>
        <begin position="117"/>
        <end position="332"/>
    </location>
</feature>
<evidence type="ECO:0000259" key="9">
    <source>
        <dbReference type="PROSITE" id="PS51195"/>
    </source>
</evidence>
<feature type="compositionally biased region" description="Low complexity" evidence="7">
    <location>
        <begin position="59"/>
        <end position="71"/>
    </location>
</feature>
<dbReference type="GO" id="GO:0003724">
    <property type="term" value="F:RNA helicase activity"/>
    <property type="evidence" value="ECO:0007669"/>
    <property type="project" value="InterPro"/>
</dbReference>
<dbReference type="PANTHER" id="PTHR47959">
    <property type="entry name" value="ATP-DEPENDENT RNA HELICASE RHLE-RELATED"/>
    <property type="match status" value="1"/>
</dbReference>
<reference evidence="10 11" key="1">
    <citation type="journal article" date="2017" name="Int. J. Parasitol.">
        <title>The genome of the protozoan parasite Cystoisospora suis and a reverse vaccinology approach to identify vaccine candidates.</title>
        <authorList>
            <person name="Palmieri N."/>
            <person name="Shrestha A."/>
            <person name="Ruttkowski B."/>
            <person name="Beck T."/>
            <person name="Vogl C."/>
            <person name="Tomley F."/>
            <person name="Blake D.P."/>
            <person name="Joachim A."/>
        </authorList>
    </citation>
    <scope>NUCLEOTIDE SEQUENCE [LARGE SCALE GENOMIC DNA]</scope>
    <source>
        <strain evidence="10 11">Wien I</strain>
    </source>
</reference>
<feature type="short sequence motif" description="Q motif" evidence="5">
    <location>
        <begin position="85"/>
        <end position="114"/>
    </location>
</feature>
<keyword evidence="11" id="KW-1185">Reference proteome</keyword>
<dbReference type="OrthoDB" id="10261375at2759"/>
<feature type="domain" description="DEAD-box RNA helicase Q" evidence="9">
    <location>
        <begin position="85"/>
        <end position="114"/>
    </location>
</feature>
<evidence type="ECO:0000256" key="3">
    <source>
        <dbReference type="ARBA" id="ARBA00022806"/>
    </source>
</evidence>
<dbReference type="PROSITE" id="PS51192">
    <property type="entry name" value="HELICASE_ATP_BIND_1"/>
    <property type="match status" value="1"/>
</dbReference>
<dbReference type="GO" id="GO:0016787">
    <property type="term" value="F:hydrolase activity"/>
    <property type="evidence" value="ECO:0007669"/>
    <property type="project" value="UniProtKB-KW"/>
</dbReference>
<dbReference type="Pfam" id="PF00270">
    <property type="entry name" value="DEAD"/>
    <property type="match status" value="1"/>
</dbReference>
<protein>
    <submittedName>
        <fullName evidence="10">Dead deah box helicase domain-containing protein</fullName>
    </submittedName>
</protein>
<feature type="compositionally biased region" description="Basic residues" evidence="7">
    <location>
        <begin position="32"/>
        <end position="47"/>
    </location>
</feature>
<evidence type="ECO:0000256" key="6">
    <source>
        <dbReference type="RuleBase" id="RU000492"/>
    </source>
</evidence>
<dbReference type="InterPro" id="IPR027417">
    <property type="entry name" value="P-loop_NTPase"/>
</dbReference>
<dbReference type="GeneID" id="94433487"/>
<evidence type="ECO:0000256" key="5">
    <source>
        <dbReference type="PROSITE-ProRule" id="PRU00552"/>
    </source>
</evidence>
<organism evidence="10 11">
    <name type="scientific">Cystoisospora suis</name>
    <dbReference type="NCBI Taxonomy" id="483139"/>
    <lineage>
        <taxon>Eukaryota</taxon>
        <taxon>Sar</taxon>
        <taxon>Alveolata</taxon>
        <taxon>Apicomplexa</taxon>
        <taxon>Conoidasida</taxon>
        <taxon>Coccidia</taxon>
        <taxon>Eucoccidiorida</taxon>
        <taxon>Eimeriorina</taxon>
        <taxon>Sarcocystidae</taxon>
        <taxon>Cystoisospora</taxon>
    </lineage>
</organism>
<evidence type="ECO:0000256" key="1">
    <source>
        <dbReference type="ARBA" id="ARBA00022741"/>
    </source>
</evidence>
<evidence type="ECO:0000313" key="11">
    <source>
        <dbReference type="Proteomes" id="UP000221165"/>
    </source>
</evidence>
<dbReference type="EMBL" id="MIGC01006786">
    <property type="protein sequence ID" value="PHJ16016.1"/>
    <property type="molecule type" value="Genomic_DNA"/>
</dbReference>
<dbReference type="VEuPathDB" id="ToxoDB:CSUI_010171"/>
<dbReference type="SUPFAM" id="SSF52540">
    <property type="entry name" value="P-loop containing nucleoside triphosphate hydrolases"/>
    <property type="match status" value="1"/>
</dbReference>
<sequence length="378" mass="41786">MKTAKKLKRKEDREGRKGRRDRPSSSFSTSSHHNKHRDGRPPHHQPHRQQAVCKRTDLSSSSSSSSSSSLPSKKKKKGGGSGAGSSFRVLGLSSYTSHAAVKKLGYTQPTPIQRRSIPILLKGRDCIIKSRTGSGKTCAYLLPLVDLLQSHSSIVGVRGLIIVPTRELVYQISSLVSRLFRDTSLRYASLIGGLNLEKQFQALSNNPDVIIATVGRITQLVQEKVLSLKAVQYLVLDEADRMFELGWGTDELRVIWNNISSSSSFSSRAVSSSSSVNERSQKDLTGGRDRGGGGEEDFFVLRGRCQAIIVSATLPSRLAEFSRLGLNNPELVQLDKELTLSQHLELRFLFVRTSQKIPCLLFLLSQHANKELPIYLCS</sequence>
<dbReference type="RefSeq" id="XP_067917748.1">
    <property type="nucleotide sequence ID" value="XM_068070276.1"/>
</dbReference>
<dbReference type="GO" id="GO:0005524">
    <property type="term" value="F:ATP binding"/>
    <property type="evidence" value="ECO:0007669"/>
    <property type="project" value="UniProtKB-KW"/>
</dbReference>
<gene>
    <name evidence="10" type="ORF">CSUI_010171</name>
</gene>
<dbReference type="PROSITE" id="PS51195">
    <property type="entry name" value="Q_MOTIF"/>
    <property type="match status" value="1"/>
</dbReference>
<evidence type="ECO:0000313" key="10">
    <source>
        <dbReference type="EMBL" id="PHJ16016.1"/>
    </source>
</evidence>
<dbReference type="Proteomes" id="UP000221165">
    <property type="component" value="Unassembled WGS sequence"/>
</dbReference>
<dbReference type="InterPro" id="IPR011545">
    <property type="entry name" value="DEAD/DEAH_box_helicase_dom"/>
</dbReference>
<evidence type="ECO:0000256" key="4">
    <source>
        <dbReference type="ARBA" id="ARBA00022840"/>
    </source>
</evidence>
<keyword evidence="4 6" id="KW-0067">ATP-binding</keyword>
<keyword evidence="2 6" id="KW-0378">Hydrolase</keyword>
<dbReference type="Gene3D" id="3.40.50.300">
    <property type="entry name" value="P-loop containing nucleotide triphosphate hydrolases"/>
    <property type="match status" value="1"/>
</dbReference>
<keyword evidence="3 6" id="KW-0347">Helicase</keyword>
<dbReference type="PROSITE" id="PS00039">
    <property type="entry name" value="DEAD_ATP_HELICASE"/>
    <property type="match status" value="1"/>
</dbReference>
<dbReference type="InterPro" id="IPR000629">
    <property type="entry name" value="RNA-helicase_DEAD-box_CS"/>
</dbReference>